<feature type="transmembrane region" description="Helical" evidence="7">
    <location>
        <begin position="162"/>
        <end position="185"/>
    </location>
</feature>
<dbReference type="PANTHER" id="PTHR30477">
    <property type="entry name" value="ABC-TRANSPORTER METAL-BINDING PROTEIN"/>
    <property type="match status" value="1"/>
</dbReference>
<reference evidence="8 9" key="1">
    <citation type="submission" date="2021-02" db="EMBL/GenBank/DDBJ databases">
        <title>Niveibacterium changnyeongensis HC41.</title>
        <authorList>
            <person name="Kang M."/>
        </authorList>
    </citation>
    <scope>NUCLEOTIDE SEQUENCE [LARGE SCALE GENOMIC DNA]</scope>
    <source>
        <strain evidence="8 9">HC41</strain>
    </source>
</reference>
<evidence type="ECO:0000256" key="3">
    <source>
        <dbReference type="ARBA" id="ARBA00022692"/>
    </source>
</evidence>
<sequence>MDLSALDLSILGPAFVAGLLVLATHVPMGMQVLDRGIVFIDLAIAQIAGLGVIAADFMGWEPQGLMVQVAAVAAALAGALLLTFTERRAGRHQEALIGVLFVLAASGGLLLLASNPHGGEHLKDLLVGQILWVSPKQIGWLAVLTAVLLVLWFGGARKRGSFVFYALFSIAVTASVQVVGVYLVFSSLIIPALATRELSGTPRLLAAWALGAVGYALGLAASAVFDLPSGAVVVWVLAVAAVMLAMLVRPRTADVAPAPLTEIR</sequence>
<feature type="transmembrane region" description="Helical" evidence="7">
    <location>
        <begin position="205"/>
        <end position="225"/>
    </location>
</feature>
<feature type="transmembrane region" description="Helical" evidence="7">
    <location>
        <begin position="137"/>
        <end position="155"/>
    </location>
</feature>
<evidence type="ECO:0000256" key="2">
    <source>
        <dbReference type="ARBA" id="ARBA00008034"/>
    </source>
</evidence>
<feature type="transmembrane region" description="Helical" evidence="7">
    <location>
        <begin position="96"/>
        <end position="117"/>
    </location>
</feature>
<dbReference type="Pfam" id="PF00950">
    <property type="entry name" value="ABC-3"/>
    <property type="match status" value="2"/>
</dbReference>
<protein>
    <submittedName>
        <fullName evidence="8">Metal ABC transporter permease</fullName>
    </submittedName>
</protein>
<evidence type="ECO:0000256" key="5">
    <source>
        <dbReference type="ARBA" id="ARBA00023136"/>
    </source>
</evidence>
<dbReference type="PANTHER" id="PTHR30477:SF19">
    <property type="entry name" value="METAL ABC TRANSPORTER PERMEASE"/>
    <property type="match status" value="1"/>
</dbReference>
<keyword evidence="9" id="KW-1185">Reference proteome</keyword>
<evidence type="ECO:0000256" key="4">
    <source>
        <dbReference type="ARBA" id="ARBA00022989"/>
    </source>
</evidence>
<evidence type="ECO:0000313" key="8">
    <source>
        <dbReference type="EMBL" id="QSI79076.1"/>
    </source>
</evidence>
<dbReference type="InterPro" id="IPR001626">
    <property type="entry name" value="ABC_TroCD"/>
</dbReference>
<feature type="transmembrane region" description="Helical" evidence="7">
    <location>
        <begin position="65"/>
        <end position="84"/>
    </location>
</feature>
<keyword evidence="4 7" id="KW-1133">Transmembrane helix</keyword>
<evidence type="ECO:0000256" key="1">
    <source>
        <dbReference type="ARBA" id="ARBA00004141"/>
    </source>
</evidence>
<feature type="transmembrane region" description="Helical" evidence="7">
    <location>
        <begin position="232"/>
        <end position="248"/>
    </location>
</feature>
<evidence type="ECO:0000256" key="6">
    <source>
        <dbReference type="RuleBase" id="RU003943"/>
    </source>
</evidence>
<keyword evidence="3 6" id="KW-0812">Transmembrane</keyword>
<gene>
    <name evidence="8" type="ORF">JY500_00235</name>
</gene>
<dbReference type="SUPFAM" id="SSF81345">
    <property type="entry name" value="ABC transporter involved in vitamin B12 uptake, BtuC"/>
    <property type="match status" value="1"/>
</dbReference>
<organism evidence="8 9">
    <name type="scientific">Niveibacterium microcysteis</name>
    <dbReference type="NCBI Taxonomy" id="2811415"/>
    <lineage>
        <taxon>Bacteria</taxon>
        <taxon>Pseudomonadati</taxon>
        <taxon>Pseudomonadota</taxon>
        <taxon>Betaproteobacteria</taxon>
        <taxon>Rhodocyclales</taxon>
        <taxon>Rhodocyclaceae</taxon>
        <taxon>Niveibacterium</taxon>
    </lineage>
</organism>
<keyword evidence="6" id="KW-0813">Transport</keyword>
<dbReference type="Gene3D" id="1.10.3470.10">
    <property type="entry name" value="ABC transporter involved in vitamin B12 uptake, BtuC"/>
    <property type="match status" value="1"/>
</dbReference>
<proteinExistence type="inferred from homology"/>
<evidence type="ECO:0000313" key="9">
    <source>
        <dbReference type="Proteomes" id="UP000663570"/>
    </source>
</evidence>
<feature type="transmembrane region" description="Helical" evidence="7">
    <location>
        <begin position="38"/>
        <end position="59"/>
    </location>
</feature>
<accession>A0ABX7MBJ7</accession>
<evidence type="ECO:0000256" key="7">
    <source>
        <dbReference type="SAM" id="Phobius"/>
    </source>
</evidence>
<name>A0ABX7MBJ7_9RHOO</name>
<dbReference type="InterPro" id="IPR037294">
    <property type="entry name" value="ABC_BtuC-like"/>
</dbReference>
<feature type="transmembrane region" description="Helical" evidence="7">
    <location>
        <begin position="6"/>
        <end position="26"/>
    </location>
</feature>
<comment type="similarity">
    <text evidence="2 6">Belongs to the ABC-3 integral membrane protein family.</text>
</comment>
<dbReference type="EMBL" id="CP071060">
    <property type="protein sequence ID" value="QSI79076.1"/>
    <property type="molecule type" value="Genomic_DNA"/>
</dbReference>
<dbReference type="Proteomes" id="UP000663570">
    <property type="component" value="Chromosome"/>
</dbReference>
<keyword evidence="5 7" id="KW-0472">Membrane</keyword>
<comment type="subcellular location">
    <subcellularLocation>
        <location evidence="6">Cell membrane</location>
        <topology evidence="6">Multi-pass membrane protein</topology>
    </subcellularLocation>
    <subcellularLocation>
        <location evidence="1">Membrane</location>
        <topology evidence="1">Multi-pass membrane protein</topology>
    </subcellularLocation>
</comment>